<accession>A0A9P0EHJ0</accession>
<proteinExistence type="predicted"/>
<organism evidence="1 2">
    <name type="scientific">Clonostachys solani</name>
    <dbReference type="NCBI Taxonomy" id="160281"/>
    <lineage>
        <taxon>Eukaryota</taxon>
        <taxon>Fungi</taxon>
        <taxon>Dikarya</taxon>
        <taxon>Ascomycota</taxon>
        <taxon>Pezizomycotina</taxon>
        <taxon>Sordariomycetes</taxon>
        <taxon>Hypocreomycetidae</taxon>
        <taxon>Hypocreales</taxon>
        <taxon>Bionectriaceae</taxon>
        <taxon>Clonostachys</taxon>
    </lineage>
</organism>
<gene>
    <name evidence="1" type="ORF">CSOL1703_00001525</name>
</gene>
<dbReference type="EMBL" id="CABFOC020000035">
    <property type="protein sequence ID" value="CAH0049567.1"/>
    <property type="molecule type" value="Genomic_DNA"/>
</dbReference>
<evidence type="ECO:0000313" key="2">
    <source>
        <dbReference type="Proteomes" id="UP000775872"/>
    </source>
</evidence>
<sequence length="374" mass="37434">MGVFKHQSRKLVYTEGKSALPLSLLNVDLVDLGPLLLDLGDGDDEEAVLHPGGDAHAVDVAVLLAAGGGQGDGALEGADAPLGGGGEGLEEGLVARAVDDAGDGEGGGVRVPVDADVLLLGAGEGGVEDVGGRGVEDVDGGGEGLVFWAVVVVGGGGGVVVAGAGAALLLGVAEVLDLLAQVLDEGVASQVAEGLEHGREVEGRGWRGVVRASVGRRWWWGEGEAVGRSREGMVVVRRRASVWSSTTAAVTTAPSSSSASSTARASAVTAPSWAGTRPFIVVRVLGGDFLWIGCSSGAVVVHHGIRGGTLLVIDVSLCRPVFSRGGGSLLSRLPVIVGRSERVVTVMFVVTPMIPVAGTTPLAPLLEVGTGAGP</sequence>
<evidence type="ECO:0000313" key="1">
    <source>
        <dbReference type="EMBL" id="CAH0049567.1"/>
    </source>
</evidence>
<comment type="caution">
    <text evidence="1">The sequence shown here is derived from an EMBL/GenBank/DDBJ whole genome shotgun (WGS) entry which is preliminary data.</text>
</comment>
<keyword evidence="2" id="KW-1185">Reference proteome</keyword>
<dbReference type="Proteomes" id="UP000775872">
    <property type="component" value="Unassembled WGS sequence"/>
</dbReference>
<name>A0A9P0EHJ0_9HYPO</name>
<reference evidence="1 2" key="2">
    <citation type="submission" date="2021-10" db="EMBL/GenBank/DDBJ databases">
        <authorList>
            <person name="Piombo E."/>
        </authorList>
    </citation>
    <scope>NUCLEOTIDE SEQUENCE [LARGE SCALE GENOMIC DNA]</scope>
</reference>
<protein>
    <submittedName>
        <fullName evidence="1">Uncharacterized protein</fullName>
    </submittedName>
</protein>
<dbReference type="AlphaFoldDB" id="A0A9P0EHJ0"/>
<reference evidence="2" key="1">
    <citation type="submission" date="2019-06" db="EMBL/GenBank/DDBJ databases">
        <authorList>
            <person name="Broberg M."/>
        </authorList>
    </citation>
    <scope>NUCLEOTIDE SEQUENCE [LARGE SCALE GENOMIC DNA]</scope>
</reference>